<evidence type="ECO:0000256" key="5">
    <source>
        <dbReference type="ARBA" id="ARBA00022692"/>
    </source>
</evidence>
<keyword evidence="5 10" id="KW-0812">Transmembrane</keyword>
<evidence type="ECO:0000256" key="2">
    <source>
        <dbReference type="ARBA" id="ARBA00004687"/>
    </source>
</evidence>
<keyword evidence="12" id="KW-1185">Reference proteome</keyword>
<protein>
    <submittedName>
        <fullName evidence="11">Phosphatidylinositol glycan class S</fullName>
    </submittedName>
</protein>
<evidence type="ECO:0000256" key="3">
    <source>
        <dbReference type="ARBA" id="ARBA00005316"/>
    </source>
</evidence>
<dbReference type="InterPro" id="IPR019540">
    <property type="entry name" value="PtdIno-glycan_biosynth_class_S"/>
</dbReference>
<dbReference type="AlphaFoldDB" id="A0A1Y1IPK6"/>
<evidence type="ECO:0000256" key="7">
    <source>
        <dbReference type="ARBA" id="ARBA00022989"/>
    </source>
</evidence>
<dbReference type="PANTHER" id="PTHR21072:SF13">
    <property type="entry name" value="GPI TRANSAMIDASE COMPONENT PIG-S"/>
    <property type="match status" value="1"/>
</dbReference>
<sequence length="471" mass="51513">MDAGGAKSRNDAISAEDMTRDSGRLVVAFIVAIGLFSGLPVWWKTTEVHRAPLPKLNLEPSHNPLPVHSPVIVSLVLLLSSTNGVNEEDRRPPSRMLEKLQQSLSGLSKERSWRPSGPMPFAADGSALLSFSLLNADPADWVFDWDFASAEEHIFAPLVQAISPVAELAVESQVLYYARSQVRPTWDPQHQAYIVPHSDLPFFVNSHEWHLDTSVASAGRSKLLHFAVYVPAADECPLHFKLPNGKLSPTDGFTVPSWGGVVVWNPPQCSRNASSDTGPRTIPSSELRRILAIQIGQLRTLFGLSATPKRSAEVQTLSPGPKGFAGWEVAALLRTRSSDDTREALSTLRSLSTLVSALSNMVVHDSIADQVTRALAAAGEAQTAMLAGSYEAAASAARNARAQAESAFFHPTLMSLLYFPSEHHMAIYMPLFLPVLVNVCAAVCREALRWGRGRCRRRLSETLSRFKRNQL</sequence>
<keyword evidence="4" id="KW-0337">GPI-anchor biosynthesis</keyword>
<dbReference type="STRING" id="105231.A0A1Y1IPK6"/>
<name>A0A1Y1IPK6_KLENI</name>
<evidence type="ECO:0000256" key="1">
    <source>
        <dbReference type="ARBA" id="ARBA00004477"/>
    </source>
</evidence>
<gene>
    <name evidence="11" type="ORF">KFL_006560010</name>
</gene>
<keyword evidence="9" id="KW-0325">Glycoprotein</keyword>
<keyword evidence="7 10" id="KW-1133">Transmembrane helix</keyword>
<keyword evidence="6" id="KW-0256">Endoplasmic reticulum</keyword>
<accession>A0A1Y1IPK6</accession>
<dbReference type="OMA" id="VPVCFPI"/>
<evidence type="ECO:0000256" key="10">
    <source>
        <dbReference type="SAM" id="Phobius"/>
    </source>
</evidence>
<keyword evidence="8 10" id="KW-0472">Membrane</keyword>
<dbReference type="GO" id="GO:0016255">
    <property type="term" value="P:attachment of GPI anchor to protein"/>
    <property type="evidence" value="ECO:0000318"/>
    <property type="project" value="GO_Central"/>
</dbReference>
<dbReference type="Pfam" id="PF10510">
    <property type="entry name" value="PIG-S"/>
    <property type="match status" value="2"/>
</dbReference>
<evidence type="ECO:0000256" key="9">
    <source>
        <dbReference type="ARBA" id="ARBA00023180"/>
    </source>
</evidence>
<evidence type="ECO:0000256" key="8">
    <source>
        <dbReference type="ARBA" id="ARBA00023136"/>
    </source>
</evidence>
<comment type="subcellular location">
    <subcellularLocation>
        <location evidence="1">Endoplasmic reticulum membrane</location>
        <topology evidence="1">Multi-pass membrane protein</topology>
    </subcellularLocation>
</comment>
<dbReference type="UniPathway" id="UPA00196"/>
<dbReference type="Proteomes" id="UP000054558">
    <property type="component" value="Unassembled WGS sequence"/>
</dbReference>
<evidence type="ECO:0000256" key="6">
    <source>
        <dbReference type="ARBA" id="ARBA00022824"/>
    </source>
</evidence>
<feature type="transmembrane region" description="Helical" evidence="10">
    <location>
        <begin position="425"/>
        <end position="448"/>
    </location>
</feature>
<comment type="similarity">
    <text evidence="3">Belongs to the PIGS family.</text>
</comment>
<dbReference type="GO" id="GO:0042765">
    <property type="term" value="C:GPI-anchor transamidase complex"/>
    <property type="evidence" value="ECO:0000318"/>
    <property type="project" value="GO_Central"/>
</dbReference>
<reference evidence="11 12" key="1">
    <citation type="journal article" date="2014" name="Nat. Commun.">
        <title>Klebsormidium flaccidum genome reveals primary factors for plant terrestrial adaptation.</title>
        <authorList>
            <person name="Hori K."/>
            <person name="Maruyama F."/>
            <person name="Fujisawa T."/>
            <person name="Togashi T."/>
            <person name="Yamamoto N."/>
            <person name="Seo M."/>
            <person name="Sato S."/>
            <person name="Yamada T."/>
            <person name="Mori H."/>
            <person name="Tajima N."/>
            <person name="Moriyama T."/>
            <person name="Ikeuchi M."/>
            <person name="Watanabe M."/>
            <person name="Wada H."/>
            <person name="Kobayashi K."/>
            <person name="Saito M."/>
            <person name="Masuda T."/>
            <person name="Sasaki-Sekimoto Y."/>
            <person name="Mashiguchi K."/>
            <person name="Awai K."/>
            <person name="Shimojima M."/>
            <person name="Masuda S."/>
            <person name="Iwai M."/>
            <person name="Nobusawa T."/>
            <person name="Narise T."/>
            <person name="Kondo S."/>
            <person name="Saito H."/>
            <person name="Sato R."/>
            <person name="Murakawa M."/>
            <person name="Ihara Y."/>
            <person name="Oshima-Yamada Y."/>
            <person name="Ohtaka K."/>
            <person name="Satoh M."/>
            <person name="Sonobe K."/>
            <person name="Ishii M."/>
            <person name="Ohtani R."/>
            <person name="Kanamori-Sato M."/>
            <person name="Honoki R."/>
            <person name="Miyazaki D."/>
            <person name="Mochizuki H."/>
            <person name="Umetsu J."/>
            <person name="Higashi K."/>
            <person name="Shibata D."/>
            <person name="Kamiya Y."/>
            <person name="Sato N."/>
            <person name="Nakamura Y."/>
            <person name="Tabata S."/>
            <person name="Ida S."/>
            <person name="Kurokawa K."/>
            <person name="Ohta H."/>
        </authorList>
    </citation>
    <scope>NUCLEOTIDE SEQUENCE [LARGE SCALE GENOMIC DNA]</scope>
    <source>
        <strain evidence="11 12">NIES-2285</strain>
    </source>
</reference>
<dbReference type="PANTHER" id="PTHR21072">
    <property type="entry name" value="GPI TRANSAMIDASE COMPONENT PIG-S"/>
    <property type="match status" value="1"/>
</dbReference>
<proteinExistence type="inferred from homology"/>
<dbReference type="EMBL" id="DF237605">
    <property type="protein sequence ID" value="GAQ90557.1"/>
    <property type="molecule type" value="Genomic_DNA"/>
</dbReference>
<dbReference type="GO" id="GO:0006506">
    <property type="term" value="P:GPI anchor biosynthetic process"/>
    <property type="evidence" value="ECO:0007669"/>
    <property type="project" value="UniProtKB-UniPathway"/>
</dbReference>
<organism evidence="11 12">
    <name type="scientific">Klebsormidium nitens</name>
    <name type="common">Green alga</name>
    <name type="synonym">Ulothrix nitens</name>
    <dbReference type="NCBI Taxonomy" id="105231"/>
    <lineage>
        <taxon>Eukaryota</taxon>
        <taxon>Viridiplantae</taxon>
        <taxon>Streptophyta</taxon>
        <taxon>Klebsormidiophyceae</taxon>
        <taxon>Klebsormidiales</taxon>
        <taxon>Klebsormidiaceae</taxon>
        <taxon>Klebsormidium</taxon>
    </lineage>
</organism>
<feature type="transmembrane region" description="Helical" evidence="10">
    <location>
        <begin position="25"/>
        <end position="43"/>
    </location>
</feature>
<evidence type="ECO:0000256" key="4">
    <source>
        <dbReference type="ARBA" id="ARBA00022502"/>
    </source>
</evidence>
<evidence type="ECO:0000313" key="12">
    <source>
        <dbReference type="Proteomes" id="UP000054558"/>
    </source>
</evidence>
<comment type="pathway">
    <text evidence="2">Glycolipid biosynthesis; glycosylphosphatidylinositol-anchor biosynthesis.</text>
</comment>
<evidence type="ECO:0000313" key="11">
    <source>
        <dbReference type="EMBL" id="GAQ90557.1"/>
    </source>
</evidence>
<dbReference type="OrthoDB" id="28748at2759"/>